<dbReference type="Gene3D" id="3.60.20.10">
    <property type="entry name" value="Glutamine Phosphoribosylpyrophosphate, subunit 1, domain 1"/>
    <property type="match status" value="1"/>
</dbReference>
<dbReference type="Pfam" id="PF00733">
    <property type="entry name" value="Asn_synthase"/>
    <property type="match status" value="1"/>
</dbReference>
<sequence>MDAMVGISGSPKIRVNQARQLTLIDRPNLSLATQQPELSFSSDQLGFYCLIGHPTWQQSALTQQSAQQNFSSQFSQSPQQALNQLNGRFALVYSDAKQCIIASDPFASQCIYYTQVEQQLIFATSMNMLLLQLQQAPAIDNQAIFNYLYFHMIPSPQTIFKGIYKLKPGEMLRFRDGQLEPLQYFVPQFYEDKKQSQRELQQALRNTLEEAVQRQLPERDEQVGSFLSGGLDSSTVTGLLNKIKPNSPSFSIGFHVEKYNELPWAELCAEHFSSPMQQLKIEADETADVIDKITAWQDEPFGNSSVVPTYFCARLAKQHGINTLFAGDGGDELFAGNARYAKQQVFEIYQQLPSSIQKNLCDPLLQSSTLKQWRLGQKVQSYLNQAKVKLPTRLESYNFMHRLGPEHFFTAEFLAQVDVEQPVQQNQTWFNVPEPASQLNRMLWLDWKHTLADNDLRKVSSMCQLADIDVRFPMLDREVVDLSCRVPSQWKLPFGKLRHFYKQSFKTFLPRELQKKPKHGFGLPFGIWTKENQALQDLASTGINTLAGLNIFSPQLLSQVQQLHQQEHAEYYGELIWILMMLGLWLKAHQQLKLKTNKEAAA</sequence>
<dbReference type="Proteomes" id="UP001201273">
    <property type="component" value="Unassembled WGS sequence"/>
</dbReference>
<dbReference type="RefSeq" id="WP_233051799.1">
    <property type="nucleotide sequence ID" value="NZ_JAIMJA010000004.1"/>
</dbReference>
<dbReference type="InterPro" id="IPR001962">
    <property type="entry name" value="Asn_synthase"/>
</dbReference>
<dbReference type="InterPro" id="IPR051786">
    <property type="entry name" value="ASN_synthetase/amidase"/>
</dbReference>
<keyword evidence="4" id="KW-0547">Nucleotide-binding</keyword>
<evidence type="ECO:0000259" key="8">
    <source>
        <dbReference type="Pfam" id="PF13537"/>
    </source>
</evidence>
<dbReference type="PIRSF" id="PIRSF001589">
    <property type="entry name" value="Asn_synthetase_glu-h"/>
    <property type="match status" value="1"/>
</dbReference>
<dbReference type="CDD" id="cd01991">
    <property type="entry name" value="Asn_synthase_B_C"/>
    <property type="match status" value="1"/>
</dbReference>
<evidence type="ECO:0000313" key="10">
    <source>
        <dbReference type="Proteomes" id="UP001201273"/>
    </source>
</evidence>
<name>A0ABS8W9H3_9GAMM</name>
<dbReference type="Gene3D" id="3.40.50.620">
    <property type="entry name" value="HUPs"/>
    <property type="match status" value="1"/>
</dbReference>
<dbReference type="SUPFAM" id="SSF52402">
    <property type="entry name" value="Adenine nucleotide alpha hydrolases-like"/>
    <property type="match status" value="1"/>
</dbReference>
<comment type="similarity">
    <text evidence="2">Belongs to the asparagine synthetase family.</text>
</comment>
<evidence type="ECO:0000256" key="4">
    <source>
        <dbReference type="ARBA" id="ARBA00022741"/>
    </source>
</evidence>
<evidence type="ECO:0000256" key="1">
    <source>
        <dbReference type="ARBA" id="ARBA00005187"/>
    </source>
</evidence>
<dbReference type="SUPFAM" id="SSF56235">
    <property type="entry name" value="N-terminal nucleophile aminohydrolases (Ntn hydrolases)"/>
    <property type="match status" value="1"/>
</dbReference>
<feature type="domain" description="Asparagine synthetase" evidence="7">
    <location>
        <begin position="204"/>
        <end position="587"/>
    </location>
</feature>
<feature type="domain" description="Glutamine amidotransferase type-2" evidence="8">
    <location>
        <begin position="77"/>
        <end position="130"/>
    </location>
</feature>
<dbReference type="InterPro" id="IPR017932">
    <property type="entry name" value="GATase_2_dom"/>
</dbReference>
<comment type="caution">
    <text evidence="9">The sequence shown here is derived from an EMBL/GenBank/DDBJ whole genome shotgun (WGS) entry which is preliminary data.</text>
</comment>
<dbReference type="InterPro" id="IPR029055">
    <property type="entry name" value="Ntn_hydrolases_N"/>
</dbReference>
<dbReference type="Pfam" id="PF13537">
    <property type="entry name" value="GATase_7"/>
    <property type="match status" value="1"/>
</dbReference>
<comment type="catalytic activity">
    <reaction evidence="6">
        <text>L-aspartate + L-glutamine + ATP + H2O = L-asparagine + L-glutamate + AMP + diphosphate + H(+)</text>
        <dbReference type="Rhea" id="RHEA:12228"/>
        <dbReference type="ChEBI" id="CHEBI:15377"/>
        <dbReference type="ChEBI" id="CHEBI:15378"/>
        <dbReference type="ChEBI" id="CHEBI:29985"/>
        <dbReference type="ChEBI" id="CHEBI:29991"/>
        <dbReference type="ChEBI" id="CHEBI:30616"/>
        <dbReference type="ChEBI" id="CHEBI:33019"/>
        <dbReference type="ChEBI" id="CHEBI:58048"/>
        <dbReference type="ChEBI" id="CHEBI:58359"/>
        <dbReference type="ChEBI" id="CHEBI:456215"/>
        <dbReference type="EC" id="6.3.5.4"/>
    </reaction>
</comment>
<dbReference type="EMBL" id="JAIMJA010000004">
    <property type="protein sequence ID" value="MCE2594221.1"/>
    <property type="molecule type" value="Genomic_DNA"/>
</dbReference>
<organism evidence="9 10">
    <name type="scientific">Motilimonas cestriensis</name>
    <dbReference type="NCBI Taxonomy" id="2742685"/>
    <lineage>
        <taxon>Bacteria</taxon>
        <taxon>Pseudomonadati</taxon>
        <taxon>Pseudomonadota</taxon>
        <taxon>Gammaproteobacteria</taxon>
        <taxon>Alteromonadales</taxon>
        <taxon>Alteromonadales genera incertae sedis</taxon>
        <taxon>Motilimonas</taxon>
    </lineage>
</organism>
<reference evidence="9 10" key="1">
    <citation type="journal article" date="2022" name="Environ. Microbiol. Rep.">
        <title>Eco-phylogenetic analyses reveal divergent evolution of vitamin B12 metabolism in the marine bacterial family 'Psychromonadaceae'.</title>
        <authorList>
            <person name="Jin X."/>
            <person name="Yang Y."/>
            <person name="Cao H."/>
            <person name="Gao B."/>
            <person name="Zhao Z."/>
        </authorList>
    </citation>
    <scope>NUCLEOTIDE SEQUENCE [LARGE SCALE GENOMIC DNA]</scope>
    <source>
        <strain evidence="9 10">MKS20</strain>
    </source>
</reference>
<evidence type="ECO:0000313" key="9">
    <source>
        <dbReference type="EMBL" id="MCE2594221.1"/>
    </source>
</evidence>
<dbReference type="EC" id="6.3.5.4" evidence="3"/>
<evidence type="ECO:0000256" key="3">
    <source>
        <dbReference type="ARBA" id="ARBA00012737"/>
    </source>
</evidence>
<dbReference type="PANTHER" id="PTHR43284:SF1">
    <property type="entry name" value="ASPARAGINE SYNTHETASE"/>
    <property type="match status" value="1"/>
</dbReference>
<dbReference type="PANTHER" id="PTHR43284">
    <property type="entry name" value="ASPARAGINE SYNTHETASE (GLUTAMINE-HYDROLYZING)"/>
    <property type="match status" value="1"/>
</dbReference>
<evidence type="ECO:0000256" key="6">
    <source>
        <dbReference type="ARBA" id="ARBA00048741"/>
    </source>
</evidence>
<dbReference type="InterPro" id="IPR014729">
    <property type="entry name" value="Rossmann-like_a/b/a_fold"/>
</dbReference>
<keyword evidence="5" id="KW-0067">ATP-binding</keyword>
<protein>
    <recommendedName>
        <fullName evidence="3">asparagine synthase (glutamine-hydrolyzing)</fullName>
        <ecNumber evidence="3">6.3.5.4</ecNumber>
    </recommendedName>
</protein>
<keyword evidence="10" id="KW-1185">Reference proteome</keyword>
<evidence type="ECO:0000259" key="7">
    <source>
        <dbReference type="Pfam" id="PF00733"/>
    </source>
</evidence>
<evidence type="ECO:0000256" key="5">
    <source>
        <dbReference type="ARBA" id="ARBA00022840"/>
    </source>
</evidence>
<gene>
    <name evidence="9" type="ORF">K6Y31_05265</name>
</gene>
<evidence type="ECO:0000256" key="2">
    <source>
        <dbReference type="ARBA" id="ARBA00005752"/>
    </source>
</evidence>
<proteinExistence type="inferred from homology"/>
<dbReference type="InterPro" id="IPR006426">
    <property type="entry name" value="Asn_synth_AEB"/>
</dbReference>
<comment type="pathway">
    <text evidence="1">Amino-acid biosynthesis; L-asparagine biosynthesis; L-asparagine from L-aspartate (L-Gln route): step 1/1.</text>
</comment>
<accession>A0ABS8W9H3</accession>